<protein>
    <submittedName>
        <fullName evidence="2">Uncharacterized protein</fullName>
    </submittedName>
</protein>
<comment type="caution">
    <text evidence="2">The sequence shown here is derived from an EMBL/GenBank/DDBJ whole genome shotgun (WGS) entry which is preliminary data.</text>
</comment>
<feature type="transmembrane region" description="Helical" evidence="1">
    <location>
        <begin position="22"/>
        <end position="44"/>
    </location>
</feature>
<reference evidence="2 3" key="1">
    <citation type="journal article" date="2014" name="Proc. Natl. Acad. Sci. U.S.A.">
        <title>Trajectory and genomic determinants of fungal-pathogen speciation and host adaptation.</title>
        <authorList>
            <person name="Hu X."/>
            <person name="Xiao G."/>
            <person name="Zheng P."/>
            <person name="Shang Y."/>
            <person name="Su Y."/>
            <person name="Zhang X."/>
            <person name="Liu X."/>
            <person name="Zhan S."/>
            <person name="St Leger R.J."/>
            <person name="Wang C."/>
        </authorList>
    </citation>
    <scope>NUCLEOTIDE SEQUENCE [LARGE SCALE GENOMIC DNA]</scope>
    <source>
        <strain evidence="2 3">ARSEF 549</strain>
    </source>
</reference>
<dbReference type="AlphaFoldDB" id="A0A0B4FTN1"/>
<evidence type="ECO:0000313" key="3">
    <source>
        <dbReference type="Proteomes" id="UP000031186"/>
    </source>
</evidence>
<keyword evidence="1" id="KW-0472">Membrane</keyword>
<sequence length="183" mass="20243">MLNEHSHCHETGVAISSGFCEALLTFSAVIYASIISSVGASIGASKYVSFFKIQQSLIICHYVFTGVFIITMVAPVNLFAFLNLGSSIIYVALTTVMTLLTLGTCASELFGEKPVDETETDSLDRGIAVHSLKKNLAFVAAERDRLADENLQMRIRLQCLEDGCQMARNRQFCVILNFYARRR</sequence>
<gene>
    <name evidence="2" type="ORF">MAN_10540</name>
</gene>
<dbReference type="HOGENOM" id="CLU_1475489_0_0_1"/>
<keyword evidence="1" id="KW-0812">Transmembrane</keyword>
<feature type="transmembrane region" description="Helical" evidence="1">
    <location>
        <begin position="56"/>
        <end position="82"/>
    </location>
</feature>
<keyword evidence="3" id="KW-1185">Reference proteome</keyword>
<evidence type="ECO:0000313" key="2">
    <source>
        <dbReference type="EMBL" id="KID59599.1"/>
    </source>
</evidence>
<dbReference type="VEuPathDB" id="FungiDB:MAN_10540"/>
<feature type="transmembrane region" description="Helical" evidence="1">
    <location>
        <begin position="88"/>
        <end position="110"/>
    </location>
</feature>
<proteinExistence type="predicted"/>
<organism evidence="2 3">
    <name type="scientific">Metarhizium anisopliae (strain ARSEF 549)</name>
    <dbReference type="NCBI Taxonomy" id="3151832"/>
    <lineage>
        <taxon>Eukaryota</taxon>
        <taxon>Fungi</taxon>
        <taxon>Dikarya</taxon>
        <taxon>Ascomycota</taxon>
        <taxon>Pezizomycotina</taxon>
        <taxon>Sordariomycetes</taxon>
        <taxon>Hypocreomycetidae</taxon>
        <taxon>Hypocreales</taxon>
        <taxon>Clavicipitaceae</taxon>
        <taxon>Metarhizium</taxon>
    </lineage>
</organism>
<name>A0A0B4FTN1_METAF</name>
<dbReference type="EMBL" id="AZNF01000026">
    <property type="protein sequence ID" value="KID59599.1"/>
    <property type="molecule type" value="Genomic_DNA"/>
</dbReference>
<evidence type="ECO:0000256" key="1">
    <source>
        <dbReference type="SAM" id="Phobius"/>
    </source>
</evidence>
<dbReference type="Proteomes" id="UP000031186">
    <property type="component" value="Unassembled WGS sequence"/>
</dbReference>
<keyword evidence="1" id="KW-1133">Transmembrane helix</keyword>
<feature type="non-terminal residue" evidence="2">
    <location>
        <position position="1"/>
    </location>
</feature>
<accession>A0A0B4FTN1</accession>